<name>A0A9W7L1S0_9STRA</name>
<feature type="transmembrane region" description="Helical" evidence="2">
    <location>
        <begin position="230"/>
        <end position="250"/>
    </location>
</feature>
<organism evidence="3 4">
    <name type="scientific">Triparma columacea</name>
    <dbReference type="NCBI Taxonomy" id="722753"/>
    <lineage>
        <taxon>Eukaryota</taxon>
        <taxon>Sar</taxon>
        <taxon>Stramenopiles</taxon>
        <taxon>Ochrophyta</taxon>
        <taxon>Bolidophyceae</taxon>
        <taxon>Parmales</taxon>
        <taxon>Triparmaceae</taxon>
        <taxon>Triparma</taxon>
    </lineage>
</organism>
<evidence type="ECO:0000256" key="1">
    <source>
        <dbReference type="SAM" id="MobiDB-lite"/>
    </source>
</evidence>
<gene>
    <name evidence="3" type="ORF">TrCOL_g3485</name>
</gene>
<feature type="compositionally biased region" description="Pro residues" evidence="1">
    <location>
        <begin position="143"/>
        <end position="167"/>
    </location>
</feature>
<accession>A0A9W7L1S0</accession>
<dbReference type="AlphaFoldDB" id="A0A9W7L1S0"/>
<evidence type="ECO:0000256" key="2">
    <source>
        <dbReference type="SAM" id="Phobius"/>
    </source>
</evidence>
<dbReference type="SUPFAM" id="SSF50370">
    <property type="entry name" value="Ricin B-like lectins"/>
    <property type="match status" value="1"/>
</dbReference>
<keyword evidence="4" id="KW-1185">Reference proteome</keyword>
<feature type="region of interest" description="Disordered" evidence="1">
    <location>
        <begin position="140"/>
        <end position="167"/>
    </location>
</feature>
<keyword evidence="2" id="KW-0812">Transmembrane</keyword>
<comment type="caution">
    <text evidence="3">The sequence shown here is derived from an EMBL/GenBank/DDBJ whole genome shotgun (WGS) entry which is preliminary data.</text>
</comment>
<sequence length="522" mass="57390">MYAFPPDAQFDAKWSDLHSQNPQGLSWGCSSIAVDGRSSLWSQPEQLSWYTRAAPSKVVEVWNAAKNKIRVSGTVAEDREHMDGTGDSCGKQVMYVRIEGLTGDERDTNLDTSFDAALEAGAIRASLDYPYEAILGLTAAPTTSPPTTSPPTVSPTPPPTLAPTLSPTPCPTSGYTDCWDISDETTPESRGFMSSGDLKIMLYIAASMQITCILATLLFAPRMVNTYPLLYYRVLFGWLFPGILGLIALFESNSESSWALGATLAILFVSWANSPIGFIVWGLNPLDLSREAKRIKLTLEDGKGLTDDGQTACYGCKKAKTVRVGSEEEAMTVYFDFIKGMNNVGYIRPTYDKNYAFDCRGMKYNVGTDVCIFWNWRGENQWWIFNNDGTISPFKNCQVVLGSRGVGEGHLCLTRRRRPLRNGDRSRKLVFTCRVPRLLSDEQEEEVELGNFITPSAPPTIVQASYVEIPTAIAKIPPTQYAVIAPMLVPKFCTSCGMALPTIEGSDAPKFCSNCGTKVQGF</sequence>
<protein>
    <submittedName>
        <fullName evidence="3">Uncharacterized protein</fullName>
    </submittedName>
</protein>
<feature type="transmembrane region" description="Helical" evidence="2">
    <location>
        <begin position="200"/>
        <end position="224"/>
    </location>
</feature>
<evidence type="ECO:0000313" key="3">
    <source>
        <dbReference type="EMBL" id="GMI20560.1"/>
    </source>
</evidence>
<dbReference type="OrthoDB" id="10664682at2759"/>
<dbReference type="InterPro" id="IPR035992">
    <property type="entry name" value="Ricin_B-like_lectins"/>
</dbReference>
<keyword evidence="2" id="KW-0472">Membrane</keyword>
<feature type="transmembrane region" description="Helical" evidence="2">
    <location>
        <begin position="262"/>
        <end position="283"/>
    </location>
</feature>
<keyword evidence="2" id="KW-1133">Transmembrane helix</keyword>
<dbReference type="EMBL" id="BRYA01000515">
    <property type="protein sequence ID" value="GMI20560.1"/>
    <property type="molecule type" value="Genomic_DNA"/>
</dbReference>
<proteinExistence type="predicted"/>
<dbReference type="Proteomes" id="UP001165065">
    <property type="component" value="Unassembled WGS sequence"/>
</dbReference>
<evidence type="ECO:0000313" key="4">
    <source>
        <dbReference type="Proteomes" id="UP001165065"/>
    </source>
</evidence>
<reference evidence="4" key="1">
    <citation type="journal article" date="2023" name="Commun. Biol.">
        <title>Genome analysis of Parmales, the sister group of diatoms, reveals the evolutionary specialization of diatoms from phago-mixotrophs to photoautotrophs.</title>
        <authorList>
            <person name="Ban H."/>
            <person name="Sato S."/>
            <person name="Yoshikawa S."/>
            <person name="Yamada K."/>
            <person name="Nakamura Y."/>
            <person name="Ichinomiya M."/>
            <person name="Sato N."/>
            <person name="Blanc-Mathieu R."/>
            <person name="Endo H."/>
            <person name="Kuwata A."/>
            <person name="Ogata H."/>
        </authorList>
    </citation>
    <scope>NUCLEOTIDE SEQUENCE [LARGE SCALE GENOMIC DNA]</scope>
</reference>